<keyword evidence="2" id="KW-1185">Reference proteome</keyword>
<name>D7MJ29_ARALL</name>
<dbReference type="AlphaFoldDB" id="D7MJ29"/>
<accession>D7MJ29</accession>
<protein>
    <submittedName>
        <fullName evidence="1">Predicted protein</fullName>
    </submittedName>
</protein>
<dbReference type="HOGENOM" id="CLU_1252158_0_0_1"/>
<evidence type="ECO:0000313" key="2">
    <source>
        <dbReference type="Proteomes" id="UP000008694"/>
    </source>
</evidence>
<gene>
    <name evidence="1" type="ORF">ARALYDRAFT_355897</name>
</gene>
<dbReference type="Gramene" id="fgenesh1_pg.C_scaffold_7003070">
    <property type="protein sequence ID" value="fgenesh1_pg.C_scaffold_7003070"/>
    <property type="gene ID" value="fgenesh1_pg.C_scaffold_7003070"/>
</dbReference>
<reference evidence="2" key="1">
    <citation type="journal article" date="2011" name="Nat. Genet.">
        <title>The Arabidopsis lyrata genome sequence and the basis of rapid genome size change.</title>
        <authorList>
            <person name="Hu T.T."/>
            <person name="Pattyn P."/>
            <person name="Bakker E.G."/>
            <person name="Cao J."/>
            <person name="Cheng J.-F."/>
            <person name="Clark R.M."/>
            <person name="Fahlgren N."/>
            <person name="Fawcett J.A."/>
            <person name="Grimwood J."/>
            <person name="Gundlach H."/>
            <person name="Haberer G."/>
            <person name="Hollister J.D."/>
            <person name="Ossowski S."/>
            <person name="Ottilar R.P."/>
            <person name="Salamov A.A."/>
            <person name="Schneeberger K."/>
            <person name="Spannagl M."/>
            <person name="Wang X."/>
            <person name="Yang L."/>
            <person name="Nasrallah M.E."/>
            <person name="Bergelson J."/>
            <person name="Carrington J.C."/>
            <person name="Gaut B.S."/>
            <person name="Schmutz J."/>
            <person name="Mayer K.F.X."/>
            <person name="Van de Peer Y."/>
            <person name="Grigoriev I.V."/>
            <person name="Nordborg M."/>
            <person name="Weigel D."/>
            <person name="Guo Y.-L."/>
        </authorList>
    </citation>
    <scope>NUCLEOTIDE SEQUENCE [LARGE SCALE GENOMIC DNA]</scope>
    <source>
        <strain evidence="2">cv. MN47</strain>
    </source>
</reference>
<organism evidence="2">
    <name type="scientific">Arabidopsis lyrata subsp. lyrata</name>
    <name type="common">Lyre-leaved rock-cress</name>
    <dbReference type="NCBI Taxonomy" id="81972"/>
    <lineage>
        <taxon>Eukaryota</taxon>
        <taxon>Viridiplantae</taxon>
        <taxon>Streptophyta</taxon>
        <taxon>Embryophyta</taxon>
        <taxon>Tracheophyta</taxon>
        <taxon>Spermatophyta</taxon>
        <taxon>Magnoliopsida</taxon>
        <taxon>eudicotyledons</taxon>
        <taxon>Gunneridae</taxon>
        <taxon>Pentapetalae</taxon>
        <taxon>rosids</taxon>
        <taxon>malvids</taxon>
        <taxon>Brassicales</taxon>
        <taxon>Brassicaceae</taxon>
        <taxon>Camelineae</taxon>
        <taxon>Arabidopsis</taxon>
    </lineage>
</organism>
<dbReference type="EMBL" id="GL348719">
    <property type="protein sequence ID" value="EFH44890.1"/>
    <property type="molecule type" value="Genomic_DNA"/>
</dbReference>
<sequence length="221" mass="22887">MPKKKKKKKPLRGVVLASSKFAVLYARAPASSSGGGQTGGSGVPIKCAATVPAVSDLVSSDLGSVSSDLSLVMASGAVPNPEPSLVASSLVSAVDGSASGVETSVLSEASRAIPSLAQSTVSETDLGIAPRAERVSEIVSMAVLTDPVRVVESFSSGKIIVEPGVALVQKGTDDSWVDFVRELLLLLIIVFLQNPNFLFHSFFVSSIFACCNLIQSYPSME</sequence>
<proteinExistence type="predicted"/>
<dbReference type="Proteomes" id="UP000008694">
    <property type="component" value="Unassembled WGS sequence"/>
</dbReference>
<evidence type="ECO:0000313" key="1">
    <source>
        <dbReference type="EMBL" id="EFH44890.1"/>
    </source>
</evidence>